<accession>A0A379QEN4</accession>
<dbReference type="GeneID" id="39691271"/>
<sequence length="62" mass="6924">MKKETIRSLLILVMSFLLPLTFGIVIGGFFVLDKHPSVIAFGAVLVGLCVFLRNVTRRFSIQ</sequence>
<name>A0A379QEN4_SALER</name>
<keyword evidence="1" id="KW-0812">Transmembrane</keyword>
<proteinExistence type="predicted"/>
<evidence type="ECO:0000313" key="4">
    <source>
        <dbReference type="Proteomes" id="UP000254332"/>
    </source>
</evidence>
<organism evidence="2 5">
    <name type="scientific">Salmonella enterica</name>
    <name type="common">Salmonella choleraesuis</name>
    <dbReference type="NCBI Taxonomy" id="28901"/>
    <lineage>
        <taxon>Bacteria</taxon>
        <taxon>Pseudomonadati</taxon>
        <taxon>Pseudomonadota</taxon>
        <taxon>Gammaproteobacteria</taxon>
        <taxon>Enterobacterales</taxon>
        <taxon>Enterobacteriaceae</taxon>
        <taxon>Salmonella</taxon>
    </lineage>
</organism>
<feature type="transmembrane region" description="Helical" evidence="1">
    <location>
        <begin position="9"/>
        <end position="32"/>
    </location>
</feature>
<evidence type="ECO:0000256" key="1">
    <source>
        <dbReference type="SAM" id="Phobius"/>
    </source>
</evidence>
<keyword evidence="1" id="KW-0472">Membrane</keyword>
<dbReference type="Proteomes" id="UP000254332">
    <property type="component" value="Unassembled WGS sequence"/>
</dbReference>
<dbReference type="AlphaFoldDB" id="A0A379QEN4"/>
<evidence type="ECO:0000313" key="3">
    <source>
        <dbReference type="EMBL" id="SUG27616.1"/>
    </source>
</evidence>
<dbReference type="RefSeq" id="WP_015062299.1">
    <property type="nucleotide sequence ID" value="NZ_CAIZAR010000059.1"/>
</dbReference>
<dbReference type="EMBL" id="UGWQ01000003">
    <property type="protein sequence ID" value="SUG27616.1"/>
    <property type="molecule type" value="Genomic_DNA"/>
</dbReference>
<keyword evidence="1" id="KW-1133">Transmembrane helix</keyword>
<dbReference type="EMBL" id="UGWP01000002">
    <property type="protein sequence ID" value="SUF54902.1"/>
    <property type="molecule type" value="Genomic_DNA"/>
</dbReference>
<protein>
    <submittedName>
        <fullName evidence="2">Uncharacterized protein</fullName>
    </submittedName>
</protein>
<evidence type="ECO:0000313" key="2">
    <source>
        <dbReference type="EMBL" id="SUF54902.1"/>
    </source>
</evidence>
<dbReference type="Proteomes" id="UP000254597">
    <property type="component" value="Unassembled WGS sequence"/>
</dbReference>
<evidence type="ECO:0000313" key="5">
    <source>
        <dbReference type="Proteomes" id="UP000254597"/>
    </source>
</evidence>
<feature type="transmembrane region" description="Helical" evidence="1">
    <location>
        <begin position="38"/>
        <end position="56"/>
    </location>
</feature>
<gene>
    <name evidence="2" type="ORF">NCTC10252_00069</name>
    <name evidence="3" type="ORF">NCTC10718_04942</name>
</gene>
<reference evidence="4 5" key="1">
    <citation type="submission" date="2018-06" db="EMBL/GenBank/DDBJ databases">
        <authorList>
            <consortium name="Pathogen Informatics"/>
            <person name="Doyle S."/>
        </authorList>
    </citation>
    <scope>NUCLEOTIDE SEQUENCE [LARGE SCALE GENOMIC DNA]</scope>
    <source>
        <strain evidence="2 5">NCTC10252</strain>
        <strain evidence="3 4">NCTC10718</strain>
    </source>
</reference>